<keyword evidence="2" id="KW-1185">Reference proteome</keyword>
<evidence type="ECO:0000313" key="1">
    <source>
        <dbReference type="EMBL" id="KAA9339192.1"/>
    </source>
</evidence>
<dbReference type="EMBL" id="VTWU01000001">
    <property type="protein sequence ID" value="KAA9339192.1"/>
    <property type="molecule type" value="Genomic_DNA"/>
</dbReference>
<gene>
    <name evidence="1" type="ORF">F0P96_00755</name>
</gene>
<comment type="caution">
    <text evidence="1">The sequence shown here is derived from an EMBL/GenBank/DDBJ whole genome shotgun (WGS) entry which is preliminary data.</text>
</comment>
<proteinExistence type="predicted"/>
<accession>A0A7L4ZW15</accession>
<dbReference type="Proteomes" id="UP000326380">
    <property type="component" value="Unassembled WGS sequence"/>
</dbReference>
<name>A0A7L4ZW15_9BACT</name>
<reference evidence="1 2" key="1">
    <citation type="submission" date="2019-09" db="EMBL/GenBank/DDBJ databases">
        <title>Genome sequence of Hymenobacter sp. M3.</title>
        <authorList>
            <person name="Srinivasan S."/>
        </authorList>
    </citation>
    <scope>NUCLEOTIDE SEQUENCE [LARGE SCALE GENOMIC DNA]</scope>
    <source>
        <strain evidence="1 2">M3</strain>
    </source>
</reference>
<protein>
    <submittedName>
        <fullName evidence="1">Uncharacterized protein</fullName>
    </submittedName>
</protein>
<dbReference type="AlphaFoldDB" id="A0A7L4ZW15"/>
<dbReference type="RefSeq" id="WP_151076840.1">
    <property type="nucleotide sequence ID" value="NZ_CP047647.1"/>
</dbReference>
<evidence type="ECO:0000313" key="2">
    <source>
        <dbReference type="Proteomes" id="UP000326380"/>
    </source>
</evidence>
<organism evidence="1 2">
    <name type="scientific">Hymenobacter busanensis</name>
    <dbReference type="NCBI Taxonomy" id="2607656"/>
    <lineage>
        <taxon>Bacteria</taxon>
        <taxon>Pseudomonadati</taxon>
        <taxon>Bacteroidota</taxon>
        <taxon>Cytophagia</taxon>
        <taxon>Cytophagales</taxon>
        <taxon>Hymenobacteraceae</taxon>
        <taxon>Hymenobacter</taxon>
    </lineage>
</organism>
<sequence>MKVTRFHLAAFLIVLLGALLSLSGPARAQSQSDPGSVEGRAGTLTAYYNRVLSLTPQQYRPVYRATLQQVQALDKVQAQGVVTAAALDRIEEDFLDHVQSTLTVRQLSLLLALRTHQSADQPSSPIVLSNR</sequence>